<feature type="domain" description="AAA+ ATPase" evidence="5">
    <location>
        <begin position="486"/>
        <end position="678"/>
    </location>
</feature>
<keyword evidence="3" id="KW-0143">Chaperone</keyword>
<keyword evidence="2" id="KW-0067">ATP-binding</keyword>
<dbReference type="STRING" id="61652.AXX16_3395"/>
<evidence type="ECO:0000256" key="2">
    <source>
        <dbReference type="ARBA" id="ARBA00022840"/>
    </source>
</evidence>
<dbReference type="InterPro" id="IPR003959">
    <property type="entry name" value="ATPase_AAA_core"/>
</dbReference>
<dbReference type="PRINTS" id="PR00300">
    <property type="entry name" value="CLPPROTEASEA"/>
</dbReference>
<organism evidence="7 8">
    <name type="scientific">Serratia rubidaea</name>
    <name type="common">Serratia marinorubra</name>
    <dbReference type="NCBI Taxonomy" id="61652"/>
    <lineage>
        <taxon>Bacteria</taxon>
        <taxon>Pseudomonadati</taxon>
        <taxon>Pseudomonadota</taxon>
        <taxon>Gammaproteobacteria</taxon>
        <taxon>Enterobacterales</taxon>
        <taxon>Yersiniaceae</taxon>
        <taxon>Serratia</taxon>
    </lineage>
</organism>
<dbReference type="Pfam" id="PF13191">
    <property type="entry name" value="AAA_16"/>
    <property type="match status" value="1"/>
</dbReference>
<evidence type="ECO:0000313" key="7">
    <source>
        <dbReference type="EMBL" id="VEA73026.1"/>
    </source>
</evidence>
<sequence length="758" mass="83945">MTTHLAYWLRNLSPDGMRTAAGTLLSLDEMPLKCAPPWPEGSAGGHQSCGFSSVESPVVRITDMTECEFSALLDQFTLDITAKAQARQLDPVLGRDAELRQIVDVLSRRRKNNPILVGEPGVGKSALVEGLAQRIVEGNVPDGLKNMRIRRLDLAQLQAGLSDRSAFAARLLQVVDALRRSPVPHLLLLDEAYAPLGAGESAGSEEVLKVLKPALMRGELRLIITANRQEYQQHVEWDSGLGHCLQKVRVDEPDDETACLMLRALKERYAQHHGVYIQDSALKAAVVLSRRHLCGRQLPDKAVDLLDIASARVRMSLEVEPEPLMQIRAELAALAMEQQALEQDEAQSDEVDPARLADICDRCLWLQQQRASLEQQLQQERELARRLLSARQAERDDECAALQQQLAVLQASVPLLSLDVDARMVATVIADWCGIALSSLLKDERSCLLQLEQRLSEQVIGQESAMAALAQRLYTASTQLRLENGPLGVFLLLGPAGVGKMASARALAENLYADDASLLTLNMAEYQEACAVKHLIGGHGEQAEEEGTLTEAVRLRPYSVVLLEEVEKAHGEVQKLLCRLFEHGSLRDGKGRLIDFHHTVFLLSSDLGREQLLQQLDTQPDATDAELSAVLQPILRARFQPALLAQAQALIYRPLDVDALRRIVASRLQQIMQRLRQRYDLRCVVDDSLSDALVSVGLQAEGGVRHIDSVLNQQILPTVSRQLLQRLEEHRKPQLLQLAYDPRQGVVLNFDVGSGYQC</sequence>
<feature type="coiled-coil region" evidence="4">
    <location>
        <begin position="324"/>
        <end position="390"/>
    </location>
</feature>
<dbReference type="Proteomes" id="UP000271603">
    <property type="component" value="Chromosome"/>
</dbReference>
<proteinExistence type="predicted"/>
<accession>A0A3S4H9P0</accession>
<dbReference type="GO" id="GO:0034605">
    <property type="term" value="P:cellular response to heat"/>
    <property type="evidence" value="ECO:0007669"/>
    <property type="project" value="TreeGrafter"/>
</dbReference>
<dbReference type="InterPro" id="IPR050130">
    <property type="entry name" value="ClpA_ClpB"/>
</dbReference>
<reference evidence="7 8" key="1">
    <citation type="submission" date="2018-12" db="EMBL/GenBank/DDBJ databases">
        <authorList>
            <consortium name="Pathogen Informatics"/>
        </authorList>
    </citation>
    <scope>NUCLEOTIDE SEQUENCE [LARGE SCALE GENOMIC DNA]</scope>
    <source>
        <strain evidence="7 8">NCTC9419</strain>
    </source>
</reference>
<dbReference type="InterPro" id="IPR041546">
    <property type="entry name" value="ClpA/ClpB_AAA_lid"/>
</dbReference>
<dbReference type="AlphaFoldDB" id="A0A3S4H9P0"/>
<dbReference type="SUPFAM" id="SSF52540">
    <property type="entry name" value="P-loop containing nucleoside triphosphate hydrolases"/>
    <property type="match status" value="2"/>
</dbReference>
<evidence type="ECO:0000259" key="5">
    <source>
        <dbReference type="SMART" id="SM00382"/>
    </source>
</evidence>
<dbReference type="GO" id="GO:0016887">
    <property type="term" value="F:ATP hydrolysis activity"/>
    <property type="evidence" value="ECO:0007669"/>
    <property type="project" value="InterPro"/>
</dbReference>
<dbReference type="GeneID" id="61765250"/>
<dbReference type="PANTHER" id="PTHR11638:SF181">
    <property type="entry name" value="ATPASE SUBUNIT OF ATP-DEPENDENT PROTEASE"/>
    <property type="match status" value="1"/>
</dbReference>
<dbReference type="CDD" id="cd19499">
    <property type="entry name" value="RecA-like_ClpB_Hsp104-like"/>
    <property type="match status" value="1"/>
</dbReference>
<dbReference type="InterPro" id="IPR003593">
    <property type="entry name" value="AAA+_ATPase"/>
</dbReference>
<name>A0A3S4H9P0_SERRU</name>
<dbReference type="Gene3D" id="3.40.50.300">
    <property type="entry name" value="P-loop containing nucleotide triphosphate hydrolases"/>
    <property type="match status" value="3"/>
</dbReference>
<dbReference type="CDD" id="cd00009">
    <property type="entry name" value="AAA"/>
    <property type="match status" value="1"/>
</dbReference>
<dbReference type="Pfam" id="PF10431">
    <property type="entry name" value="ClpB_D2-small"/>
    <property type="match status" value="1"/>
</dbReference>
<evidence type="ECO:0000259" key="6">
    <source>
        <dbReference type="SMART" id="SM01086"/>
    </source>
</evidence>
<evidence type="ECO:0000256" key="3">
    <source>
        <dbReference type="ARBA" id="ARBA00023186"/>
    </source>
</evidence>
<protein>
    <submittedName>
        <fullName evidence="7">Protein disaggregation chaperone</fullName>
    </submittedName>
</protein>
<dbReference type="RefSeq" id="WP_072186121.1">
    <property type="nucleotide sequence ID" value="NZ_CAMIPJ010000005.1"/>
</dbReference>
<dbReference type="InterPro" id="IPR027417">
    <property type="entry name" value="P-loop_NTPase"/>
</dbReference>
<dbReference type="Gene3D" id="1.10.8.60">
    <property type="match status" value="1"/>
</dbReference>
<dbReference type="PANTHER" id="PTHR11638">
    <property type="entry name" value="ATP-DEPENDENT CLP PROTEASE"/>
    <property type="match status" value="1"/>
</dbReference>
<keyword evidence="4" id="KW-0175">Coiled coil</keyword>
<gene>
    <name evidence="7" type="primary">clpV1_5</name>
    <name evidence="7" type="ORF">NCTC9419_04645</name>
</gene>
<evidence type="ECO:0000256" key="4">
    <source>
        <dbReference type="SAM" id="Coils"/>
    </source>
</evidence>
<dbReference type="SMART" id="SM00382">
    <property type="entry name" value="AAA"/>
    <property type="match status" value="2"/>
</dbReference>
<feature type="domain" description="AAA+ ATPase" evidence="5">
    <location>
        <begin position="110"/>
        <end position="255"/>
    </location>
</feature>
<dbReference type="InterPro" id="IPR019489">
    <property type="entry name" value="Clp_ATPase_C"/>
</dbReference>
<evidence type="ECO:0000256" key="1">
    <source>
        <dbReference type="ARBA" id="ARBA00022741"/>
    </source>
</evidence>
<keyword evidence="1" id="KW-0547">Nucleotide-binding</keyword>
<feature type="domain" description="Clp ATPase C-terminal" evidence="6">
    <location>
        <begin position="655"/>
        <end position="747"/>
    </location>
</feature>
<dbReference type="SMART" id="SM01086">
    <property type="entry name" value="ClpB_D2-small"/>
    <property type="match status" value="1"/>
</dbReference>
<dbReference type="Pfam" id="PF07724">
    <property type="entry name" value="AAA_2"/>
    <property type="match status" value="1"/>
</dbReference>
<dbReference type="InterPro" id="IPR001270">
    <property type="entry name" value="ClpA/B"/>
</dbReference>
<dbReference type="InterPro" id="IPR041664">
    <property type="entry name" value="AAA_16"/>
</dbReference>
<evidence type="ECO:0000313" key="8">
    <source>
        <dbReference type="Proteomes" id="UP000271603"/>
    </source>
</evidence>
<dbReference type="Pfam" id="PF17871">
    <property type="entry name" value="AAA_lid_9"/>
    <property type="match status" value="1"/>
</dbReference>
<dbReference type="GO" id="GO:0005737">
    <property type="term" value="C:cytoplasm"/>
    <property type="evidence" value="ECO:0007669"/>
    <property type="project" value="TreeGrafter"/>
</dbReference>
<dbReference type="GO" id="GO:0005524">
    <property type="term" value="F:ATP binding"/>
    <property type="evidence" value="ECO:0007669"/>
    <property type="project" value="UniProtKB-KW"/>
</dbReference>
<dbReference type="EMBL" id="LR134155">
    <property type="protein sequence ID" value="VEA73026.1"/>
    <property type="molecule type" value="Genomic_DNA"/>
</dbReference>